<name>A0A917HSK9_9BACT</name>
<dbReference type="Pfam" id="PF25183">
    <property type="entry name" value="OMP_b-brl_4"/>
    <property type="match status" value="1"/>
</dbReference>
<sequence length="345" mass="38147">MNATVAAPLTITTLDKHLKSPVRWNWNVTVQQELPFSSTLSIAYVGGRGLHNWRTFDINQPTVAALQANPHINVNYLRPYRGFAAIQQEKSDGKSNYNSLQVAWNRRFLKGLMAGFSYTFAKSMDDSSNYRDIVPDTYNTSNLWGPSEYDTRHVVVINYLYALPFFPNQNALTGKLLGGWQLSGNTQFQTGTPCGIGTNNDSAGVGEVGSFGCGSEGQFYVKNGTPRILKQFAGYPGHTGQYFATTNPDGSSVFTVPTAGTFNLQKGVRDSIYQPGFQNWNLSMKKKFPINERAGFEFNADAYNFINHPNWSGPNLSPTSGQFGQVTGKSTSNPRNIQVGLRLLF</sequence>
<feature type="domain" description="TonB-dependent transporter Oar-like beta-barrel" evidence="1">
    <location>
        <begin position="3"/>
        <end position="338"/>
    </location>
</feature>
<dbReference type="AlphaFoldDB" id="A0A917HSK9"/>
<reference evidence="2" key="2">
    <citation type="submission" date="2020-09" db="EMBL/GenBank/DDBJ databases">
        <authorList>
            <person name="Sun Q."/>
            <person name="Zhou Y."/>
        </authorList>
    </citation>
    <scope>NUCLEOTIDE SEQUENCE</scope>
    <source>
        <strain evidence="2">CGMCC 1.12997</strain>
    </source>
</reference>
<accession>A0A917HSK9</accession>
<dbReference type="RefSeq" id="WP_188555513.1">
    <property type="nucleotide sequence ID" value="NZ_BMGT01000004.1"/>
</dbReference>
<evidence type="ECO:0000313" key="3">
    <source>
        <dbReference type="Proteomes" id="UP000647241"/>
    </source>
</evidence>
<protein>
    <recommendedName>
        <fullName evidence="1">TonB-dependent transporter Oar-like beta-barrel domain-containing protein</fullName>
    </recommendedName>
</protein>
<dbReference type="SUPFAM" id="SSF56935">
    <property type="entry name" value="Porins"/>
    <property type="match status" value="1"/>
</dbReference>
<dbReference type="Proteomes" id="UP000647241">
    <property type="component" value="Unassembled WGS sequence"/>
</dbReference>
<proteinExistence type="predicted"/>
<keyword evidence="3" id="KW-1185">Reference proteome</keyword>
<dbReference type="EMBL" id="BMGT01000004">
    <property type="protein sequence ID" value="GGG87773.1"/>
    <property type="molecule type" value="Genomic_DNA"/>
</dbReference>
<dbReference type="InterPro" id="IPR057601">
    <property type="entry name" value="Oar-like_b-barrel"/>
</dbReference>
<evidence type="ECO:0000259" key="1">
    <source>
        <dbReference type="Pfam" id="PF25183"/>
    </source>
</evidence>
<comment type="caution">
    <text evidence="2">The sequence shown here is derived from an EMBL/GenBank/DDBJ whole genome shotgun (WGS) entry which is preliminary data.</text>
</comment>
<gene>
    <name evidence="2" type="ORF">GCM10011585_34850</name>
</gene>
<organism evidence="2 3">
    <name type="scientific">Edaphobacter dinghuensis</name>
    <dbReference type="NCBI Taxonomy" id="1560005"/>
    <lineage>
        <taxon>Bacteria</taxon>
        <taxon>Pseudomonadati</taxon>
        <taxon>Acidobacteriota</taxon>
        <taxon>Terriglobia</taxon>
        <taxon>Terriglobales</taxon>
        <taxon>Acidobacteriaceae</taxon>
        <taxon>Edaphobacter</taxon>
    </lineage>
</organism>
<reference evidence="2" key="1">
    <citation type="journal article" date="2014" name="Int. J. Syst. Evol. Microbiol.">
        <title>Complete genome sequence of Corynebacterium casei LMG S-19264T (=DSM 44701T), isolated from a smear-ripened cheese.</title>
        <authorList>
            <consortium name="US DOE Joint Genome Institute (JGI-PGF)"/>
            <person name="Walter F."/>
            <person name="Albersmeier A."/>
            <person name="Kalinowski J."/>
            <person name="Ruckert C."/>
        </authorList>
    </citation>
    <scope>NUCLEOTIDE SEQUENCE</scope>
    <source>
        <strain evidence="2">CGMCC 1.12997</strain>
    </source>
</reference>
<evidence type="ECO:0000313" key="2">
    <source>
        <dbReference type="EMBL" id="GGG87773.1"/>
    </source>
</evidence>